<reference evidence="7" key="1">
    <citation type="submission" date="2020-04" db="EMBL/GenBank/DDBJ databases">
        <title>Draft genome resource of the tomato pathogen Pseudocercospora fuligena.</title>
        <authorList>
            <person name="Zaccaron A."/>
        </authorList>
    </citation>
    <scope>NUCLEOTIDE SEQUENCE</scope>
    <source>
        <strain evidence="7">PF001</strain>
    </source>
</reference>
<dbReference type="InterPro" id="IPR036416">
    <property type="entry name" value="Pept_tRNA_hydro_sf"/>
</dbReference>
<dbReference type="NCBIfam" id="TIGR00447">
    <property type="entry name" value="pth"/>
    <property type="match status" value="1"/>
</dbReference>
<evidence type="ECO:0000313" key="7">
    <source>
        <dbReference type="EMBL" id="KAF7189978.1"/>
    </source>
</evidence>
<keyword evidence="2" id="KW-0820">tRNA-binding</keyword>
<proteinExistence type="inferred from homology"/>
<dbReference type="SUPFAM" id="SSF53178">
    <property type="entry name" value="Peptidyl-tRNA hydrolase-like"/>
    <property type="match status" value="1"/>
</dbReference>
<dbReference type="PANTHER" id="PTHR17224:SF1">
    <property type="entry name" value="PEPTIDYL-TRNA HYDROLASE"/>
    <property type="match status" value="1"/>
</dbReference>
<evidence type="ECO:0000256" key="4">
    <source>
        <dbReference type="ARBA" id="ARBA00022884"/>
    </source>
</evidence>
<dbReference type="Proteomes" id="UP000660729">
    <property type="component" value="Unassembled WGS sequence"/>
</dbReference>
<protein>
    <recommendedName>
        <fullName evidence="1">peptidyl-tRNA hydrolase</fullName>
        <ecNumber evidence="1">3.1.1.29</ecNumber>
    </recommendedName>
</protein>
<comment type="similarity">
    <text evidence="5">Belongs to the PTH family.</text>
</comment>
<dbReference type="AlphaFoldDB" id="A0A8H6RF50"/>
<dbReference type="Pfam" id="PF01195">
    <property type="entry name" value="Pept_tRNA_hydro"/>
    <property type="match status" value="1"/>
</dbReference>
<evidence type="ECO:0000256" key="1">
    <source>
        <dbReference type="ARBA" id="ARBA00013260"/>
    </source>
</evidence>
<dbReference type="GO" id="GO:0000049">
    <property type="term" value="F:tRNA binding"/>
    <property type="evidence" value="ECO:0007669"/>
    <property type="project" value="UniProtKB-KW"/>
</dbReference>
<evidence type="ECO:0000256" key="5">
    <source>
        <dbReference type="ARBA" id="ARBA00038063"/>
    </source>
</evidence>
<dbReference type="InterPro" id="IPR001328">
    <property type="entry name" value="Pept_tRNA_hydro"/>
</dbReference>
<dbReference type="GO" id="GO:0004045">
    <property type="term" value="F:peptidyl-tRNA hydrolase activity"/>
    <property type="evidence" value="ECO:0007669"/>
    <property type="project" value="UniProtKB-EC"/>
</dbReference>
<gene>
    <name evidence="7" type="ORF">HII31_08800</name>
</gene>
<name>A0A8H6RF50_9PEZI</name>
<dbReference type="PANTHER" id="PTHR17224">
    <property type="entry name" value="PEPTIDYL-TRNA HYDROLASE"/>
    <property type="match status" value="1"/>
</dbReference>
<keyword evidence="3 7" id="KW-0378">Hydrolase</keyword>
<dbReference type="OrthoDB" id="1711136at2759"/>
<evidence type="ECO:0000256" key="6">
    <source>
        <dbReference type="SAM" id="MobiDB-lite"/>
    </source>
</evidence>
<comment type="caution">
    <text evidence="7">The sequence shown here is derived from an EMBL/GenBank/DDBJ whole genome shotgun (WGS) entry which is preliminary data.</text>
</comment>
<dbReference type="EMBL" id="JABCIY010000177">
    <property type="protein sequence ID" value="KAF7189978.1"/>
    <property type="molecule type" value="Genomic_DNA"/>
</dbReference>
<dbReference type="CDD" id="cd00462">
    <property type="entry name" value="PTH"/>
    <property type="match status" value="1"/>
</dbReference>
<accession>A0A8H6RF50</accession>
<dbReference type="InterPro" id="IPR018171">
    <property type="entry name" value="Pept_tRNA_hydro_CS"/>
</dbReference>
<feature type="region of interest" description="Disordered" evidence="6">
    <location>
        <begin position="1"/>
        <end position="72"/>
    </location>
</feature>
<organism evidence="7 8">
    <name type="scientific">Pseudocercospora fuligena</name>
    <dbReference type="NCBI Taxonomy" id="685502"/>
    <lineage>
        <taxon>Eukaryota</taxon>
        <taxon>Fungi</taxon>
        <taxon>Dikarya</taxon>
        <taxon>Ascomycota</taxon>
        <taxon>Pezizomycotina</taxon>
        <taxon>Dothideomycetes</taxon>
        <taxon>Dothideomycetidae</taxon>
        <taxon>Mycosphaerellales</taxon>
        <taxon>Mycosphaerellaceae</taxon>
        <taxon>Pseudocercospora</taxon>
    </lineage>
</organism>
<feature type="compositionally biased region" description="Basic and acidic residues" evidence="6">
    <location>
        <begin position="1"/>
        <end position="24"/>
    </location>
</feature>
<dbReference type="EC" id="3.1.1.29" evidence="1"/>
<evidence type="ECO:0000256" key="3">
    <source>
        <dbReference type="ARBA" id="ARBA00022801"/>
    </source>
</evidence>
<keyword evidence="4" id="KW-0694">RNA-binding</keyword>
<keyword evidence="8" id="KW-1185">Reference proteome</keyword>
<sequence length="287" mass="31112">MPVLELEKVDEDVAVREEESDAIRQEATIPAPADQSATSVLQRERRRSSVTKPPKKGRGKNKQKQKNKQRADEQLLDLATQAEPTAAPPLSRPPPMTALARPLPLLICSVGNPGSQYANTLHSAGHTVLNKLAAHLGGYTQFSKDKSMGNGLVSRGSGDWTLWQSTAYMNESGKGVRAAWMNWSKTAEEGRLVIVHDELEKPLGAVSLRTAQGLSAKGHNGIKSILAHLGNTPFARIGIGIGRPTSRQSDDVARYVLRKMDANEKTAVEGCVEEVVKKLKLLEMGKG</sequence>
<feature type="compositionally biased region" description="Basic residues" evidence="6">
    <location>
        <begin position="44"/>
        <end position="68"/>
    </location>
</feature>
<dbReference type="Gene3D" id="3.40.50.1470">
    <property type="entry name" value="Peptidyl-tRNA hydrolase"/>
    <property type="match status" value="1"/>
</dbReference>
<evidence type="ECO:0000256" key="2">
    <source>
        <dbReference type="ARBA" id="ARBA00022555"/>
    </source>
</evidence>
<evidence type="ECO:0000313" key="8">
    <source>
        <dbReference type="Proteomes" id="UP000660729"/>
    </source>
</evidence>
<dbReference type="PROSITE" id="PS01196">
    <property type="entry name" value="PEPT_TRNA_HYDROL_2"/>
    <property type="match status" value="1"/>
</dbReference>